<evidence type="ECO:0000313" key="2">
    <source>
        <dbReference type="EMBL" id="BCB72997.1"/>
    </source>
</evidence>
<dbReference type="AlphaFoldDB" id="A0A6F8XH67"/>
<gene>
    <name evidence="2" type="ORF">HMEPL2_33480</name>
</gene>
<dbReference type="Proteomes" id="UP000501053">
    <property type="component" value="Chromosome"/>
</dbReference>
<keyword evidence="3" id="KW-1185">Reference proteome</keyword>
<evidence type="ECO:0000256" key="1">
    <source>
        <dbReference type="SAM" id="Phobius"/>
    </source>
</evidence>
<keyword evidence="1" id="KW-0472">Membrane</keyword>
<reference evidence="2 3" key="1">
    <citation type="submission" date="2020-03" db="EMBL/GenBank/DDBJ databases">
        <title>Complete Genome Sequence of Halomonas meridiana strain Eplume2, isolated from hydrothermal-plume in the north east Pacific Ocean.</title>
        <authorList>
            <person name="Kurihara Y."/>
            <person name="Kawai S."/>
            <person name="Sakai A."/>
            <person name="Galipon J."/>
            <person name="Arakawa K."/>
        </authorList>
    </citation>
    <scope>NUCLEOTIDE SEQUENCE [LARGE SCALE GENOMIC DNA]</scope>
    <source>
        <strain evidence="2 3">Eplume2</strain>
    </source>
</reference>
<name>A0A6F8XH67_9GAMM</name>
<feature type="transmembrane region" description="Helical" evidence="1">
    <location>
        <begin position="20"/>
        <end position="39"/>
    </location>
</feature>
<dbReference type="EMBL" id="AP022869">
    <property type="protein sequence ID" value="BCB72997.1"/>
    <property type="molecule type" value="Genomic_DNA"/>
</dbReference>
<keyword evidence="1" id="KW-1133">Transmembrane helix</keyword>
<protein>
    <submittedName>
        <fullName evidence="2">Uncharacterized protein</fullName>
    </submittedName>
</protein>
<keyword evidence="1" id="KW-0812">Transmembrane</keyword>
<accession>A0A6F8XH67</accession>
<evidence type="ECO:0000313" key="3">
    <source>
        <dbReference type="Proteomes" id="UP000501053"/>
    </source>
</evidence>
<organism evidence="2 3">
    <name type="scientific">Vreelandella aquamarina</name>
    <dbReference type="NCBI Taxonomy" id="77097"/>
    <lineage>
        <taxon>Bacteria</taxon>
        <taxon>Pseudomonadati</taxon>
        <taxon>Pseudomonadota</taxon>
        <taxon>Gammaproteobacteria</taxon>
        <taxon>Oceanospirillales</taxon>
        <taxon>Halomonadaceae</taxon>
        <taxon>Vreelandella</taxon>
    </lineage>
</organism>
<sequence>MLSATLSDYAYSNNYQTQWATFASWLNAGGLVFVLHPTLGKANRKFSLFFLLPERWDGVCEHLLCSCRHYRIAI</sequence>
<proteinExistence type="predicted"/>